<reference evidence="2" key="1">
    <citation type="journal article" date="2022" name="G3 (Bethesda)">
        <title>High quality genome of the basidiomycete yeast Dioszegia hungarica PDD-24b-2 isolated from cloud water.</title>
        <authorList>
            <person name="Jarrige D."/>
            <person name="Haridas S."/>
            <person name="Bleykasten-Grosshans C."/>
            <person name="Joly M."/>
            <person name="Nadalig T."/>
            <person name="Sancelme M."/>
            <person name="Vuilleumier S."/>
            <person name="Grigoriev I.V."/>
            <person name="Amato P."/>
            <person name="Bringel F."/>
        </authorList>
    </citation>
    <scope>NUCLEOTIDE SEQUENCE</scope>
    <source>
        <strain evidence="2">PDD-24b-2</strain>
    </source>
</reference>
<evidence type="ECO:0000256" key="1">
    <source>
        <dbReference type="SAM" id="MobiDB-lite"/>
    </source>
</evidence>
<dbReference type="RefSeq" id="XP_052944517.1">
    <property type="nucleotide sequence ID" value="XM_053087432.1"/>
</dbReference>
<feature type="region of interest" description="Disordered" evidence="1">
    <location>
        <begin position="1"/>
        <end position="23"/>
    </location>
</feature>
<comment type="caution">
    <text evidence="2">The sequence shown here is derived from an EMBL/GenBank/DDBJ whole genome shotgun (WGS) entry which is preliminary data.</text>
</comment>
<accession>A0AA38LTF1</accession>
<proteinExistence type="predicted"/>
<evidence type="ECO:0000313" key="3">
    <source>
        <dbReference type="Proteomes" id="UP001164286"/>
    </source>
</evidence>
<dbReference type="Proteomes" id="UP001164286">
    <property type="component" value="Unassembled WGS sequence"/>
</dbReference>
<keyword evidence="3" id="KW-1185">Reference proteome</keyword>
<sequence>MASDGEDAVSSGVGSKGGRVRSVSGGERSRALLYELCEAVPLCAITQLEADIPATSCRVATAYGDVLPSLLAAVANISSGSRTRPLRPHELEYLVTQHTPAGRAEAALAVHPTSTYISPDLSQLEKDIHIHIKGISFLNWTRESGCNSLPATLAVVEVLKGRISIADLVATLVAANTVEEHHTFIRTLVAAIPNCPTNLRVGIPPSTIILEAVKSVLPEAQVSVPFAHVVRAACLASDRPVEELFNLCAAERKGRKVSWTGWDSDSTTLRPGPGYVWREAPVRIKSMMVELLRVERVVHALLEGLRPPETAVAFREFFTDPAERAVNINKRLLGWSRPESEHNVDLGVDCAVYEAAQIRDIPPLGRDARYERIAQFSLLVKDKPATAGPFALAEDAGFALEVLDDGRSLQDELYSRRQVFTEGN</sequence>
<organism evidence="2 3">
    <name type="scientific">Dioszegia hungarica</name>
    <dbReference type="NCBI Taxonomy" id="4972"/>
    <lineage>
        <taxon>Eukaryota</taxon>
        <taxon>Fungi</taxon>
        <taxon>Dikarya</taxon>
        <taxon>Basidiomycota</taxon>
        <taxon>Agaricomycotina</taxon>
        <taxon>Tremellomycetes</taxon>
        <taxon>Tremellales</taxon>
        <taxon>Bulleribasidiaceae</taxon>
        <taxon>Dioszegia</taxon>
    </lineage>
</organism>
<protein>
    <submittedName>
        <fullName evidence="2">Uncharacterized protein</fullName>
    </submittedName>
</protein>
<dbReference type="AlphaFoldDB" id="A0AA38LTF1"/>
<dbReference type="EMBL" id="JAKWFO010000006">
    <property type="protein sequence ID" value="KAI9634740.1"/>
    <property type="molecule type" value="Genomic_DNA"/>
</dbReference>
<gene>
    <name evidence="2" type="ORF">MKK02DRAFT_27899</name>
</gene>
<name>A0AA38LTF1_9TREE</name>
<dbReference type="GeneID" id="77726637"/>
<evidence type="ECO:0000313" key="2">
    <source>
        <dbReference type="EMBL" id="KAI9634740.1"/>
    </source>
</evidence>